<dbReference type="Proteomes" id="UP001497497">
    <property type="component" value="Unassembled WGS sequence"/>
</dbReference>
<organism evidence="2 3">
    <name type="scientific">Lymnaea stagnalis</name>
    <name type="common">Great pond snail</name>
    <name type="synonym">Helix stagnalis</name>
    <dbReference type="NCBI Taxonomy" id="6523"/>
    <lineage>
        <taxon>Eukaryota</taxon>
        <taxon>Metazoa</taxon>
        <taxon>Spiralia</taxon>
        <taxon>Lophotrochozoa</taxon>
        <taxon>Mollusca</taxon>
        <taxon>Gastropoda</taxon>
        <taxon>Heterobranchia</taxon>
        <taxon>Euthyneura</taxon>
        <taxon>Panpulmonata</taxon>
        <taxon>Hygrophila</taxon>
        <taxon>Lymnaeoidea</taxon>
        <taxon>Lymnaeidae</taxon>
        <taxon>Lymnaea</taxon>
    </lineage>
</organism>
<dbReference type="EMBL" id="CAXITT010000129">
    <property type="protein sequence ID" value="CAL1532964.1"/>
    <property type="molecule type" value="Genomic_DNA"/>
</dbReference>
<feature type="non-terminal residue" evidence="2">
    <location>
        <position position="1"/>
    </location>
</feature>
<evidence type="ECO:0000313" key="2">
    <source>
        <dbReference type="EMBL" id="CAL1532964.1"/>
    </source>
</evidence>
<keyword evidence="3" id="KW-1185">Reference proteome</keyword>
<evidence type="ECO:0000313" key="3">
    <source>
        <dbReference type="Proteomes" id="UP001497497"/>
    </source>
</evidence>
<feature type="region of interest" description="Disordered" evidence="1">
    <location>
        <begin position="1"/>
        <end position="29"/>
    </location>
</feature>
<reference evidence="2 3" key="1">
    <citation type="submission" date="2024-04" db="EMBL/GenBank/DDBJ databases">
        <authorList>
            <consortium name="Genoscope - CEA"/>
            <person name="William W."/>
        </authorList>
    </citation>
    <scope>NUCLEOTIDE SEQUENCE [LARGE SCALE GENOMIC DNA]</scope>
</reference>
<evidence type="ECO:0000256" key="1">
    <source>
        <dbReference type="SAM" id="MobiDB-lite"/>
    </source>
</evidence>
<feature type="region of interest" description="Disordered" evidence="1">
    <location>
        <begin position="141"/>
        <end position="173"/>
    </location>
</feature>
<feature type="compositionally biased region" description="Polar residues" evidence="1">
    <location>
        <begin position="143"/>
        <end position="152"/>
    </location>
</feature>
<dbReference type="AlphaFoldDB" id="A0AAV2HGY2"/>
<comment type="caution">
    <text evidence="2">The sequence shown here is derived from an EMBL/GenBank/DDBJ whole genome shotgun (WGS) entry which is preliminary data.</text>
</comment>
<gene>
    <name evidence="2" type="ORF">GSLYS_00006982001</name>
</gene>
<protein>
    <submittedName>
        <fullName evidence="2">Uncharacterized protein</fullName>
    </submittedName>
</protein>
<proteinExistence type="predicted"/>
<name>A0AAV2HGY2_LYMST</name>
<accession>A0AAV2HGY2</accession>
<sequence>DGGSKFGHQRKGMKLNERPTRTRKKLKVADSTSVLNKPPAVESVQSEDKTIQLGRMTLSLRDVKISASGVLGNFTVWVGSGSLLTLARTSIIEKLDLLTSRCLLQRNFIVESMTLKLALIPIVQPKSSSVCGSVLDDGGQEAEINQGTSDNQGGALPASLSTPEEPIKEEHEETSLSQCIDLKTMKTVLGHLEKCYSPDMVKDDMEAIIDKRLPASLHEQGKVMLNIIDSAGIIGITEEDLEVKMSRPFSHLKKLIHHLIMADVVSTFYC</sequence>